<dbReference type="OrthoDB" id="4024489at2759"/>
<comment type="caution">
    <text evidence="2">The sequence shown here is derived from an EMBL/GenBank/DDBJ whole genome shotgun (WGS) entry which is preliminary data.</text>
</comment>
<accession>A0A367XWX7</accession>
<reference evidence="2 3" key="1">
    <citation type="submission" date="2018-06" db="EMBL/GenBank/DDBJ databases">
        <title>Whole genome sequencing of Candida tropicalis (genome annotated by CSBL at Korea University).</title>
        <authorList>
            <person name="Ahn J."/>
        </authorList>
    </citation>
    <scope>NUCLEOTIDE SEQUENCE [LARGE SCALE GENOMIC DNA]</scope>
    <source>
        <strain evidence="2 3">ATCC 20962</strain>
    </source>
</reference>
<dbReference type="Gene3D" id="3.80.10.10">
    <property type="entry name" value="Ribonuclease Inhibitor"/>
    <property type="match status" value="1"/>
</dbReference>
<dbReference type="InterPro" id="IPR032675">
    <property type="entry name" value="LRR_dom_sf"/>
</dbReference>
<evidence type="ECO:0000256" key="1">
    <source>
        <dbReference type="SAM" id="MobiDB-lite"/>
    </source>
</evidence>
<dbReference type="AlphaFoldDB" id="A0A367XWX7"/>
<name>A0A367XWX7_9ASCO</name>
<dbReference type="EMBL" id="QLNQ01000028">
    <property type="protein sequence ID" value="RCK57322.1"/>
    <property type="molecule type" value="Genomic_DNA"/>
</dbReference>
<proteinExistence type="predicted"/>
<evidence type="ECO:0000313" key="2">
    <source>
        <dbReference type="EMBL" id="RCK57322.1"/>
    </source>
</evidence>
<keyword evidence="3" id="KW-1185">Reference proteome</keyword>
<sequence>MKRDHPDSEPEQSDEVANLILRLVKQPPEIIERVISYIRKDNLSIFLDCHVLVPHVLPYFEKHVCLDSSFGEPRGPLIWQTFDPVVEEDLPRLLMRDLQEFIKRFDKYPEEVSTMVCMEVELSYEDKELRRPEDTPVDSECEDDYIEIDMQEYIPRWCEVYLDLLKNVKYWNVIEAFNEFGGVEAFDALAPYMNIRAVRIGVGQHDGLRNPEMIPVLISKIPESVERLEINLKLELRDIDYSRFTHLESLKGPVVSGDVIRLVPRILKSLDIYVVGDNREPVSFEDSGEVPPALKHFKIDSPDKFLHLDELVKQMTNLESFEVTNGCDSALIDSLPVTITSLSLTKCDIRAKSIMRFQKLKILVLLDCTFPQGLFVSEKNFPKLRTFEWKAGGDNYMRASLSGAVFPRGLYNILLEGDFIIDNFQAPPELRTLVLGSCLIPTISNFKLPDKLVQLEVRFTDLKSLNGFHFPTALMWVRISRNQKLSSMKNTNLAELKFLFYVDFRHNGDLTGSDEPDKLLRYKYSSFSQAENRDDGPANKQRRLDEDTDSSEAEVD</sequence>
<feature type="compositionally biased region" description="Basic and acidic residues" evidence="1">
    <location>
        <begin position="531"/>
        <end position="545"/>
    </location>
</feature>
<gene>
    <name evidence="2" type="ORF">Cantr_06857</name>
</gene>
<evidence type="ECO:0000313" key="3">
    <source>
        <dbReference type="Proteomes" id="UP000253472"/>
    </source>
</evidence>
<feature type="region of interest" description="Disordered" evidence="1">
    <location>
        <begin position="526"/>
        <end position="556"/>
    </location>
</feature>
<dbReference type="SUPFAM" id="SSF52058">
    <property type="entry name" value="L domain-like"/>
    <property type="match status" value="1"/>
</dbReference>
<organism evidence="2 3">
    <name type="scientific">Candida viswanathii</name>
    <dbReference type="NCBI Taxonomy" id="5486"/>
    <lineage>
        <taxon>Eukaryota</taxon>
        <taxon>Fungi</taxon>
        <taxon>Dikarya</taxon>
        <taxon>Ascomycota</taxon>
        <taxon>Saccharomycotina</taxon>
        <taxon>Pichiomycetes</taxon>
        <taxon>Debaryomycetaceae</taxon>
        <taxon>Candida/Lodderomyces clade</taxon>
        <taxon>Candida</taxon>
    </lineage>
</organism>
<feature type="compositionally biased region" description="Acidic residues" evidence="1">
    <location>
        <begin position="546"/>
        <end position="556"/>
    </location>
</feature>
<dbReference type="Proteomes" id="UP000253472">
    <property type="component" value="Unassembled WGS sequence"/>
</dbReference>
<protein>
    <submittedName>
        <fullName evidence="2">Uncharacterized protein</fullName>
    </submittedName>
</protein>